<evidence type="ECO:0000313" key="10">
    <source>
        <dbReference type="Proteomes" id="UP000600214"/>
    </source>
</evidence>
<feature type="transmembrane region" description="Helical" evidence="6">
    <location>
        <begin position="340"/>
        <end position="368"/>
    </location>
</feature>
<dbReference type="InterPro" id="IPR003838">
    <property type="entry name" value="ABC3_permease_C"/>
</dbReference>
<keyword evidence="4 6" id="KW-1133">Transmembrane helix</keyword>
<comment type="subcellular location">
    <subcellularLocation>
        <location evidence="1">Cell membrane</location>
        <topology evidence="1">Multi-pass membrane protein</topology>
    </subcellularLocation>
</comment>
<feature type="transmembrane region" description="Helical" evidence="6">
    <location>
        <begin position="432"/>
        <end position="455"/>
    </location>
</feature>
<feature type="domain" description="MacB-like periplasmic core" evidence="8">
    <location>
        <begin position="20"/>
        <end position="239"/>
    </location>
</feature>
<keyword evidence="5 6" id="KW-0472">Membrane</keyword>
<comment type="caution">
    <text evidence="9">The sequence shown here is derived from an EMBL/GenBank/DDBJ whole genome shotgun (WGS) entry which is preliminary data.</text>
</comment>
<name>A0ABQ1Z8K2_9BACT</name>
<evidence type="ECO:0000256" key="2">
    <source>
        <dbReference type="ARBA" id="ARBA00022475"/>
    </source>
</evidence>
<dbReference type="InterPro" id="IPR050250">
    <property type="entry name" value="Macrolide_Exporter_MacB"/>
</dbReference>
<feature type="domain" description="ABC3 transporter permease C-terminal" evidence="7">
    <location>
        <begin position="300"/>
        <end position="415"/>
    </location>
</feature>
<reference evidence="10" key="1">
    <citation type="journal article" date="2019" name="Int. J. Syst. Evol. Microbiol.">
        <title>The Global Catalogue of Microorganisms (GCM) 10K type strain sequencing project: providing services to taxonomists for standard genome sequencing and annotation.</title>
        <authorList>
            <consortium name="The Broad Institute Genomics Platform"/>
            <consortium name="The Broad Institute Genome Sequencing Center for Infectious Disease"/>
            <person name="Wu L."/>
            <person name="Ma J."/>
        </authorList>
    </citation>
    <scope>NUCLEOTIDE SEQUENCE [LARGE SCALE GENOMIC DNA]</scope>
    <source>
        <strain evidence="10">CGMCC 1.15288</strain>
    </source>
</reference>
<dbReference type="PANTHER" id="PTHR30572:SF18">
    <property type="entry name" value="ABC-TYPE MACROLIDE FAMILY EXPORT SYSTEM PERMEASE COMPONENT 2"/>
    <property type="match status" value="1"/>
</dbReference>
<feature type="transmembrane region" description="Helical" evidence="6">
    <location>
        <begin position="719"/>
        <end position="747"/>
    </location>
</feature>
<evidence type="ECO:0000256" key="1">
    <source>
        <dbReference type="ARBA" id="ARBA00004651"/>
    </source>
</evidence>
<feature type="transmembrane region" description="Helical" evidence="6">
    <location>
        <begin position="296"/>
        <end position="315"/>
    </location>
</feature>
<protein>
    <submittedName>
        <fullName evidence="9">ABC transporter permease</fullName>
    </submittedName>
</protein>
<proteinExistence type="predicted"/>
<dbReference type="EMBL" id="BMIA01000005">
    <property type="protein sequence ID" value="GGH51202.1"/>
    <property type="molecule type" value="Genomic_DNA"/>
</dbReference>
<feature type="transmembrane region" description="Helical" evidence="6">
    <location>
        <begin position="767"/>
        <end position="789"/>
    </location>
</feature>
<keyword evidence="2" id="KW-1003">Cell membrane</keyword>
<organism evidence="9 10">
    <name type="scientific">Dyadobacter endophyticus</name>
    <dbReference type="NCBI Taxonomy" id="1749036"/>
    <lineage>
        <taxon>Bacteria</taxon>
        <taxon>Pseudomonadati</taxon>
        <taxon>Bacteroidota</taxon>
        <taxon>Cytophagia</taxon>
        <taxon>Cytophagales</taxon>
        <taxon>Spirosomataceae</taxon>
        <taxon>Dyadobacter</taxon>
    </lineage>
</organism>
<dbReference type="InterPro" id="IPR025857">
    <property type="entry name" value="MacB_PCD"/>
</dbReference>
<dbReference type="RefSeq" id="WP_188938479.1">
    <property type="nucleotide sequence ID" value="NZ_BMIA01000005.1"/>
</dbReference>
<evidence type="ECO:0000313" key="9">
    <source>
        <dbReference type="EMBL" id="GGH51202.1"/>
    </source>
</evidence>
<evidence type="ECO:0000259" key="8">
    <source>
        <dbReference type="Pfam" id="PF12704"/>
    </source>
</evidence>
<evidence type="ECO:0000256" key="3">
    <source>
        <dbReference type="ARBA" id="ARBA00022692"/>
    </source>
</evidence>
<keyword evidence="10" id="KW-1185">Reference proteome</keyword>
<evidence type="ECO:0000256" key="4">
    <source>
        <dbReference type="ARBA" id="ARBA00022989"/>
    </source>
</evidence>
<evidence type="ECO:0000259" key="7">
    <source>
        <dbReference type="Pfam" id="PF02687"/>
    </source>
</evidence>
<keyword evidence="3 6" id="KW-0812">Transmembrane</keyword>
<dbReference type="Proteomes" id="UP000600214">
    <property type="component" value="Unassembled WGS sequence"/>
</dbReference>
<feature type="transmembrane region" description="Helical" evidence="6">
    <location>
        <begin position="683"/>
        <end position="707"/>
    </location>
</feature>
<feature type="transmembrane region" description="Helical" evidence="6">
    <location>
        <begin position="21"/>
        <end position="41"/>
    </location>
</feature>
<feature type="domain" description="MacB-like periplasmic core" evidence="8">
    <location>
        <begin position="444"/>
        <end position="645"/>
    </location>
</feature>
<dbReference type="Pfam" id="PF02687">
    <property type="entry name" value="FtsX"/>
    <property type="match status" value="2"/>
</dbReference>
<dbReference type="Pfam" id="PF12704">
    <property type="entry name" value="MacB_PCD"/>
    <property type="match status" value="2"/>
</dbReference>
<evidence type="ECO:0000256" key="6">
    <source>
        <dbReference type="SAM" id="Phobius"/>
    </source>
</evidence>
<feature type="transmembrane region" description="Helical" evidence="6">
    <location>
        <begin position="388"/>
        <end position="411"/>
    </location>
</feature>
<accession>A0ABQ1Z8K2</accession>
<sequence length="806" mass="90672">MLNNYFKIASRRFSKDWIHSLINVMGIAMAFCSAILLFLTANFEWSYDDFHHAKNSIYRLSLKESLADGQVFSTKMPVPMMQNLKLAHPDAIQQATRYKEGSTQVKWKDKVFNKSVQYVDPDFLKMFSFRLIDGNTNSALDDPSSIILSQQIASSIFGANPPMGEVLTLNLNGKQQPFVVRGILETPPANSSISADALIRFENEPYYHMDLNDWNVRTHQVYVRLNDQTTASAFEKNARTFMQRTYINYIENARSNGLAPDSEGQYISLHTTPLQGVHFYQLSEDNKSINPVYPKVLLGISILVMLIAYVNYINLTTSNTMSRAKEVGIRKYLGAKKDHLIFQFWGEASIVCCSGMLLGGILSVLLLPVYNSQFNLNLSYSQFIRPEVIWTIILFFLVTTLFVGFYPAIVASRFNVLEILKGKVSNKIKVSVVNHGMLVVQFTISIFLITSTLVINQQVKLLQNKPLGYNRTEVISIPVGYEIDGYKLLDAMRLRLANYPQFVSITGADLNLGKGKDETSRQSKYGFTIQGKKVLTNALNVDFDYPETLGLEFIAGRSFDKKYSTDSTQSCIINQAMASQLGLKSPIGTQLPLNGGKTIIGVVKDYNFSSLHSEIEPITILFNKPFGLSYLFVRIRPNSSSIATMKLLEKEYLNLAPKSEFLGSFLEDNVNKQYEKELRIYRIFSTASIIAILLSCFGLFAMSLLNIQQRTKEIGVRKVLGASVYSILALISRDFVKLVLIAILLASPLAYYGMSEWLQGFPYRIHIQWWIFVLSGVIALAIVLMTITLHSIKAASANPIKAVKGE</sequence>
<evidence type="ECO:0000256" key="5">
    <source>
        <dbReference type="ARBA" id="ARBA00023136"/>
    </source>
</evidence>
<feature type="domain" description="ABC3 transporter permease C-terminal" evidence="7">
    <location>
        <begin position="686"/>
        <end position="799"/>
    </location>
</feature>
<gene>
    <name evidence="9" type="ORF">GCM10007423_54420</name>
</gene>
<dbReference type="PANTHER" id="PTHR30572">
    <property type="entry name" value="MEMBRANE COMPONENT OF TRANSPORTER-RELATED"/>
    <property type="match status" value="1"/>
</dbReference>